<dbReference type="AlphaFoldDB" id="A0A543B2H7"/>
<proteinExistence type="predicted"/>
<accession>A0A543B2H7</accession>
<name>A0A543B2H7_9ACTN</name>
<reference evidence="2 3" key="1">
    <citation type="submission" date="2019-06" db="EMBL/GenBank/DDBJ databases">
        <title>Sequencing the genomes of 1000 actinobacteria strains.</title>
        <authorList>
            <person name="Klenk H.-P."/>
        </authorList>
    </citation>
    <scope>NUCLEOTIDE SEQUENCE [LARGE SCALE GENOMIC DNA]</scope>
    <source>
        <strain evidence="2 3">DSM 45928</strain>
    </source>
</reference>
<feature type="compositionally biased region" description="Low complexity" evidence="1">
    <location>
        <begin position="228"/>
        <end position="271"/>
    </location>
</feature>
<evidence type="ECO:0000313" key="3">
    <source>
        <dbReference type="Proteomes" id="UP000317043"/>
    </source>
</evidence>
<organism evidence="2 3">
    <name type="scientific">Stackebrandtia endophytica</name>
    <dbReference type="NCBI Taxonomy" id="1496996"/>
    <lineage>
        <taxon>Bacteria</taxon>
        <taxon>Bacillati</taxon>
        <taxon>Actinomycetota</taxon>
        <taxon>Actinomycetes</taxon>
        <taxon>Glycomycetales</taxon>
        <taxon>Glycomycetaceae</taxon>
        <taxon>Stackebrandtia</taxon>
    </lineage>
</organism>
<dbReference type="Gene3D" id="1.20.1260.20">
    <property type="entry name" value="PPE superfamily"/>
    <property type="match status" value="1"/>
</dbReference>
<evidence type="ECO:0008006" key="4">
    <source>
        <dbReference type="Google" id="ProtNLM"/>
    </source>
</evidence>
<dbReference type="InterPro" id="IPR038332">
    <property type="entry name" value="PPE_sf"/>
</dbReference>
<comment type="caution">
    <text evidence="2">The sequence shown here is derived from an EMBL/GenBank/DDBJ whole genome shotgun (WGS) entry which is preliminary data.</text>
</comment>
<protein>
    <recommendedName>
        <fullName evidence="4">PPE family protein</fullName>
    </recommendedName>
</protein>
<feature type="compositionally biased region" description="Polar residues" evidence="1">
    <location>
        <begin position="215"/>
        <end position="226"/>
    </location>
</feature>
<gene>
    <name evidence="2" type="ORF">FB566_4644</name>
</gene>
<dbReference type="InParanoid" id="A0A543B2H7"/>
<dbReference type="Proteomes" id="UP000317043">
    <property type="component" value="Unassembled WGS sequence"/>
</dbReference>
<evidence type="ECO:0000313" key="2">
    <source>
        <dbReference type="EMBL" id="TQL79043.1"/>
    </source>
</evidence>
<sequence>MRERGLAVSDRYDFTGLSAEDIGAMVDAAHAEIPDLEAKAAAWRDLKKLMSAEATYFSEFIGNLKGDWKSDAATRHQAGAEAVLPQMDAMDAIAEHYATGIDRTVAKISTAKDRLDEIRRGKAEALNLLAQDPGAFDGYDPADPNGRPSRTDIVDLHDDQARVVMGDADREVHQAWRQHLDTEPVTYRGLTSDEVVPPAVPLIDSQGPGAPRPGQATTTPTGSGATVGSPYGGTPPSGTSSAPALQSVAAPPAPAVGTAPTPTYTGGTPTSPAMPPPSIPPTGYRPVTPTVNPPQQTMRPATGPTARPTPGLRPSPGWRPGTGGNPMPRSIAQTPSRPGVSRPVVPHGGRHGSPPRAGRPIPAGKTAAPTPPGRQPTRTAGTAPCRAGTGGGTTANRAVPPSARGASKKRPQSSSTVGRPDTTELAELLERTRPTSVTPIIGREVSAQHEAPQTNLGERPPGLVGRWRPQPGASADCAEQQPKADPRGLTRFKNGIVTTRLGLAQDKLPATMRQQILSRMAEQERSWTRSPSPTTTDAPSVGVIRGAREPLPTPADAPPAAGIVREPQPTATNDLLTGIDLTGGRSIITGTRKPEEKQ</sequence>
<keyword evidence="3" id="KW-1185">Reference proteome</keyword>
<feature type="compositionally biased region" description="Low complexity" evidence="1">
    <location>
        <begin position="335"/>
        <end position="347"/>
    </location>
</feature>
<feature type="region of interest" description="Disordered" evidence="1">
    <location>
        <begin position="198"/>
        <end position="489"/>
    </location>
</feature>
<feature type="compositionally biased region" description="Low complexity" evidence="1">
    <location>
        <begin position="377"/>
        <end position="387"/>
    </location>
</feature>
<evidence type="ECO:0000256" key="1">
    <source>
        <dbReference type="SAM" id="MobiDB-lite"/>
    </source>
</evidence>
<dbReference type="EMBL" id="VFOW01000001">
    <property type="protein sequence ID" value="TQL79043.1"/>
    <property type="molecule type" value="Genomic_DNA"/>
</dbReference>
<feature type="compositionally biased region" description="Low complexity" evidence="1">
    <location>
        <begin position="286"/>
        <end position="314"/>
    </location>
</feature>
<feature type="region of interest" description="Disordered" evidence="1">
    <location>
        <begin position="521"/>
        <end position="598"/>
    </location>
</feature>